<reference evidence="5" key="1">
    <citation type="submission" date="2021-01" db="EMBL/GenBank/DDBJ databases">
        <authorList>
            <person name="Corre E."/>
            <person name="Pelletier E."/>
            <person name="Niang G."/>
            <person name="Scheremetjew M."/>
            <person name="Finn R."/>
            <person name="Kale V."/>
            <person name="Holt S."/>
            <person name="Cochrane G."/>
            <person name="Meng A."/>
            <person name="Brown T."/>
            <person name="Cohen L."/>
        </authorList>
    </citation>
    <scope>NUCLEOTIDE SEQUENCE</scope>
    <source>
        <strain evidence="5">CCMP325</strain>
    </source>
</reference>
<dbReference type="InterPro" id="IPR005814">
    <property type="entry name" value="Aminotrans_3"/>
</dbReference>
<dbReference type="SUPFAM" id="SSF53383">
    <property type="entry name" value="PLP-dependent transferases"/>
    <property type="match status" value="1"/>
</dbReference>
<dbReference type="GO" id="GO:0005739">
    <property type="term" value="C:mitochondrion"/>
    <property type="evidence" value="ECO:0007669"/>
    <property type="project" value="UniProtKB-SubCell"/>
</dbReference>
<protein>
    <recommendedName>
        <fullName evidence="6">7,8-diamino-pelargonic acid aminotransferase</fullName>
    </recommendedName>
</protein>
<dbReference type="InterPro" id="IPR015424">
    <property type="entry name" value="PyrdxlP-dep_Trfase"/>
</dbReference>
<dbReference type="InterPro" id="IPR015422">
    <property type="entry name" value="PyrdxlP-dep_Trfase_small"/>
</dbReference>
<dbReference type="PANTHER" id="PTHR42684:SF3">
    <property type="entry name" value="ADENOSYLMETHIONINE-8-AMINO-7-OXONONANOATE AMINOTRANSFERASE"/>
    <property type="match status" value="1"/>
</dbReference>
<evidence type="ECO:0008006" key="6">
    <source>
        <dbReference type="Google" id="ProtNLM"/>
    </source>
</evidence>
<evidence type="ECO:0000256" key="3">
    <source>
        <dbReference type="ARBA" id="ARBA00022679"/>
    </source>
</evidence>
<dbReference type="InterPro" id="IPR015421">
    <property type="entry name" value="PyrdxlP-dep_Trfase_major"/>
</dbReference>
<dbReference type="GO" id="GO:0009102">
    <property type="term" value="P:biotin biosynthetic process"/>
    <property type="evidence" value="ECO:0007669"/>
    <property type="project" value="TreeGrafter"/>
</dbReference>
<keyword evidence="3" id="KW-0808">Transferase</keyword>
<proteinExistence type="predicted"/>
<dbReference type="AlphaFoldDB" id="A0A7S0E974"/>
<dbReference type="InterPro" id="IPR049704">
    <property type="entry name" value="Aminotrans_3_PPA_site"/>
</dbReference>
<dbReference type="Gene3D" id="3.90.1150.10">
    <property type="entry name" value="Aspartate Aminotransferase, domain 1"/>
    <property type="match status" value="1"/>
</dbReference>
<name>A0A7S0E974_9CRYP</name>
<dbReference type="EMBL" id="HBEO01010558">
    <property type="protein sequence ID" value="CAD8478343.1"/>
    <property type="molecule type" value="Transcribed_RNA"/>
</dbReference>
<dbReference type="PANTHER" id="PTHR42684">
    <property type="entry name" value="ADENOSYLMETHIONINE-8-AMINO-7-OXONONANOATE AMINOTRANSFERASE"/>
    <property type="match status" value="1"/>
</dbReference>
<dbReference type="GO" id="GO:0004141">
    <property type="term" value="F:dethiobiotin synthase activity"/>
    <property type="evidence" value="ECO:0007669"/>
    <property type="project" value="TreeGrafter"/>
</dbReference>
<dbReference type="GO" id="GO:0030170">
    <property type="term" value="F:pyridoxal phosphate binding"/>
    <property type="evidence" value="ECO:0007669"/>
    <property type="project" value="InterPro"/>
</dbReference>
<accession>A0A7S0E974</accession>
<organism evidence="5">
    <name type="scientific">Hanusia phi</name>
    <dbReference type="NCBI Taxonomy" id="3032"/>
    <lineage>
        <taxon>Eukaryota</taxon>
        <taxon>Cryptophyceae</taxon>
        <taxon>Pyrenomonadales</taxon>
        <taxon>Geminigeraceae</taxon>
        <taxon>Hanusia</taxon>
    </lineage>
</organism>
<evidence type="ECO:0000256" key="1">
    <source>
        <dbReference type="ARBA" id="ARBA00004173"/>
    </source>
</evidence>
<comment type="subcellular location">
    <subcellularLocation>
        <location evidence="1">Mitochondrion</location>
    </subcellularLocation>
</comment>
<dbReference type="Pfam" id="PF00202">
    <property type="entry name" value="Aminotran_3"/>
    <property type="match status" value="1"/>
</dbReference>
<dbReference type="PROSITE" id="PS00600">
    <property type="entry name" value="AA_TRANSFER_CLASS_3"/>
    <property type="match status" value="1"/>
</dbReference>
<evidence type="ECO:0000256" key="2">
    <source>
        <dbReference type="ARBA" id="ARBA00022576"/>
    </source>
</evidence>
<keyword evidence="4" id="KW-0663">Pyridoxal phosphate</keyword>
<gene>
    <name evidence="5" type="ORF">HPHI1048_LOCUS7356</name>
</gene>
<keyword evidence="2" id="KW-0032">Aminotransferase</keyword>
<evidence type="ECO:0000256" key="4">
    <source>
        <dbReference type="ARBA" id="ARBA00022898"/>
    </source>
</evidence>
<sequence length="568" mass="62757">MVKKGFGGYLGKSIPVFGLPPLPRRRSNFSAAALRSWFLQCQDKFEKVTKLMETDHKERLQLLMSAEERARSSIWWPFTQHDLVQSVTHIDARTGEDWWVYSKGSAQSKEASPSLLRWVDGAASWWTQGVDANLHQLLTKALAYGCGRYGHVLFPENSHEAALQLTERILKGPAKGWGSRVFFSDDGSTAVEVALKMAMRKFLRTHSLMELAPEELSRLKIRIMGLKGSYHGDTLGAMNAQAPSVFTGFKQMPWYDPKGVWLDIPTLAVMQGNWRIDLSAIPQVTEDEANLTFASWAAALDMPKRAVSSLATSYRNYITSHFDNLPDQSTKIGALVLEIAMHGAGGMDLIDPLFQRILVEEANKRSIPVIADEVFSGMWRLGMPTACSMGGFHPDIACYSKLLTGGTVPMALTVASEDVFQAFAGSEKSEALLHGHSYTAHPIGCSVAIAAFDIFSDPALNPNLSAKQDKLEDLWPIEEVVALSQRAVVKRVVPLGTVLVLELQPAGSKEEAYEGYASSLAKPYVEELRSRGIFLRPLGNVMYVMVTPTTSRSKCREIVEMMSAVIPK</sequence>
<evidence type="ECO:0000313" key="5">
    <source>
        <dbReference type="EMBL" id="CAD8478343.1"/>
    </source>
</evidence>
<dbReference type="Gene3D" id="3.40.640.10">
    <property type="entry name" value="Type I PLP-dependent aspartate aminotransferase-like (Major domain)"/>
    <property type="match status" value="1"/>
</dbReference>
<dbReference type="GO" id="GO:0004015">
    <property type="term" value="F:adenosylmethionine-8-amino-7-oxononanoate transaminase activity"/>
    <property type="evidence" value="ECO:0007669"/>
    <property type="project" value="TreeGrafter"/>
</dbReference>